<keyword evidence="4" id="KW-1185">Reference proteome</keyword>
<dbReference type="InterPro" id="IPR036259">
    <property type="entry name" value="MFS_trans_sf"/>
</dbReference>
<dbReference type="PANTHER" id="PTHR48020">
    <property type="entry name" value="PROTON MYO-INOSITOL COTRANSPORTER"/>
    <property type="match status" value="1"/>
</dbReference>
<dbReference type="GO" id="GO:0016020">
    <property type="term" value="C:membrane"/>
    <property type="evidence" value="ECO:0007669"/>
    <property type="project" value="TreeGrafter"/>
</dbReference>
<dbReference type="Proteomes" id="UP000188318">
    <property type="component" value="Unassembled WGS sequence"/>
</dbReference>
<evidence type="ECO:0000313" key="3">
    <source>
        <dbReference type="EMBL" id="OOF91455.1"/>
    </source>
</evidence>
<dbReference type="PANTHER" id="PTHR48020:SF26">
    <property type="entry name" value="MYO-INOSITOL TRANSPORTER, PUTATIVE (AFU_ORTHOLOGUE AFUA_4G01560)-RELATED"/>
    <property type="match status" value="1"/>
</dbReference>
<keyword evidence="2" id="KW-1133">Transmembrane helix</keyword>
<dbReference type="STRING" id="602072.A0A1R3RAE1"/>
<feature type="transmembrane region" description="Helical" evidence="2">
    <location>
        <begin position="160"/>
        <end position="178"/>
    </location>
</feature>
<keyword evidence="2" id="KW-0472">Membrane</keyword>
<evidence type="ECO:0008006" key="5">
    <source>
        <dbReference type="Google" id="ProtNLM"/>
    </source>
</evidence>
<evidence type="ECO:0000256" key="2">
    <source>
        <dbReference type="SAM" id="Phobius"/>
    </source>
</evidence>
<name>A0A1R3RAE1_ASPC5</name>
<dbReference type="EMBL" id="KV907511">
    <property type="protein sequence ID" value="OOF91455.1"/>
    <property type="molecule type" value="Genomic_DNA"/>
</dbReference>
<sequence length="231" mass="26925">MRQKNPLASLTRDELFRDVELFAREKNLEHIVDELKRGALVAQDPKSFEELQELSEGEKELLRREKTPRWSQPFMMYFITIFCAGSAIVQGMVQTAVNGAQEFYFAEFNLTNTWQQGLLNAVIYPRRGHVLCNCNDLGLQLHCLLTWLPLRDAFSPQGAFGWYAAWNIFGWIFCYFCLPETKALPLEELDQVFSVPTTKHINHYAGMLPWYVKTYILRGDVPPQKQLYDYE</sequence>
<accession>A0A1R3RAE1</accession>
<feature type="transmembrane region" description="Helical" evidence="2">
    <location>
        <begin position="74"/>
        <end position="93"/>
    </location>
</feature>
<dbReference type="InterPro" id="IPR050814">
    <property type="entry name" value="Myo-inositol_Transporter"/>
</dbReference>
<evidence type="ECO:0000256" key="1">
    <source>
        <dbReference type="ARBA" id="ARBA00022448"/>
    </source>
</evidence>
<keyword evidence="2" id="KW-0812">Transmembrane</keyword>
<reference evidence="4" key="1">
    <citation type="journal article" date="2017" name="Genome Biol.">
        <title>Comparative genomics reveals high biological diversity and specific adaptations in the industrially and medically important fungal genus Aspergillus.</title>
        <authorList>
            <person name="de Vries R.P."/>
            <person name="Riley R."/>
            <person name="Wiebenga A."/>
            <person name="Aguilar-Osorio G."/>
            <person name="Amillis S."/>
            <person name="Uchima C.A."/>
            <person name="Anderluh G."/>
            <person name="Asadollahi M."/>
            <person name="Askin M."/>
            <person name="Barry K."/>
            <person name="Battaglia E."/>
            <person name="Bayram O."/>
            <person name="Benocci T."/>
            <person name="Braus-Stromeyer S.A."/>
            <person name="Caldana C."/>
            <person name="Canovas D."/>
            <person name="Cerqueira G.C."/>
            <person name="Chen F."/>
            <person name="Chen W."/>
            <person name="Choi C."/>
            <person name="Clum A."/>
            <person name="Dos Santos R.A."/>
            <person name="Damasio A.R."/>
            <person name="Diallinas G."/>
            <person name="Emri T."/>
            <person name="Fekete E."/>
            <person name="Flipphi M."/>
            <person name="Freyberg S."/>
            <person name="Gallo A."/>
            <person name="Gournas C."/>
            <person name="Habgood R."/>
            <person name="Hainaut M."/>
            <person name="Harispe M.L."/>
            <person name="Henrissat B."/>
            <person name="Hilden K.S."/>
            <person name="Hope R."/>
            <person name="Hossain A."/>
            <person name="Karabika E."/>
            <person name="Karaffa L."/>
            <person name="Karanyi Z."/>
            <person name="Krasevec N."/>
            <person name="Kuo A."/>
            <person name="Kusch H."/>
            <person name="LaButti K."/>
            <person name="Lagendijk E.L."/>
            <person name="Lapidus A."/>
            <person name="Levasseur A."/>
            <person name="Lindquist E."/>
            <person name="Lipzen A."/>
            <person name="Logrieco A.F."/>
            <person name="MacCabe A."/>
            <person name="Maekelae M.R."/>
            <person name="Malavazi I."/>
            <person name="Melin P."/>
            <person name="Meyer V."/>
            <person name="Mielnichuk N."/>
            <person name="Miskei M."/>
            <person name="Molnar A.P."/>
            <person name="Mule G."/>
            <person name="Ngan C.Y."/>
            <person name="Orejas M."/>
            <person name="Orosz E."/>
            <person name="Ouedraogo J.P."/>
            <person name="Overkamp K.M."/>
            <person name="Park H.-S."/>
            <person name="Perrone G."/>
            <person name="Piumi F."/>
            <person name="Punt P.J."/>
            <person name="Ram A.F."/>
            <person name="Ramon A."/>
            <person name="Rauscher S."/>
            <person name="Record E."/>
            <person name="Riano-Pachon D.M."/>
            <person name="Robert V."/>
            <person name="Roehrig J."/>
            <person name="Ruller R."/>
            <person name="Salamov A."/>
            <person name="Salih N.S."/>
            <person name="Samson R.A."/>
            <person name="Sandor E."/>
            <person name="Sanguinetti M."/>
            <person name="Schuetze T."/>
            <person name="Sepcic K."/>
            <person name="Shelest E."/>
            <person name="Sherlock G."/>
            <person name="Sophianopoulou V."/>
            <person name="Squina F.M."/>
            <person name="Sun H."/>
            <person name="Susca A."/>
            <person name="Todd R.B."/>
            <person name="Tsang A."/>
            <person name="Unkles S.E."/>
            <person name="van de Wiele N."/>
            <person name="van Rossen-Uffink D."/>
            <person name="Oliveira J.V."/>
            <person name="Vesth T.C."/>
            <person name="Visser J."/>
            <person name="Yu J.-H."/>
            <person name="Zhou M."/>
            <person name="Andersen M.R."/>
            <person name="Archer D.B."/>
            <person name="Baker S.E."/>
            <person name="Benoit I."/>
            <person name="Brakhage A.A."/>
            <person name="Braus G.H."/>
            <person name="Fischer R."/>
            <person name="Frisvad J.C."/>
            <person name="Goldman G.H."/>
            <person name="Houbraken J."/>
            <person name="Oakley B."/>
            <person name="Pocsi I."/>
            <person name="Scazzocchio C."/>
            <person name="Seiboth B."/>
            <person name="vanKuyk P.A."/>
            <person name="Wortman J."/>
            <person name="Dyer P.S."/>
            <person name="Grigoriev I.V."/>
        </authorList>
    </citation>
    <scope>NUCLEOTIDE SEQUENCE [LARGE SCALE GENOMIC DNA]</scope>
    <source>
        <strain evidence="4">ITEM 5010</strain>
    </source>
</reference>
<dbReference type="Gene3D" id="1.20.1250.20">
    <property type="entry name" value="MFS general substrate transporter like domains"/>
    <property type="match status" value="1"/>
</dbReference>
<organism evidence="3 4">
    <name type="scientific">Aspergillus carbonarius (strain ITEM 5010)</name>
    <dbReference type="NCBI Taxonomy" id="602072"/>
    <lineage>
        <taxon>Eukaryota</taxon>
        <taxon>Fungi</taxon>
        <taxon>Dikarya</taxon>
        <taxon>Ascomycota</taxon>
        <taxon>Pezizomycotina</taxon>
        <taxon>Eurotiomycetes</taxon>
        <taxon>Eurotiomycetidae</taxon>
        <taxon>Eurotiales</taxon>
        <taxon>Aspergillaceae</taxon>
        <taxon>Aspergillus</taxon>
        <taxon>Aspergillus subgen. Circumdati</taxon>
    </lineage>
</organism>
<dbReference type="AlphaFoldDB" id="A0A1R3RAE1"/>
<keyword evidence="1" id="KW-0813">Transport</keyword>
<proteinExistence type="predicted"/>
<evidence type="ECO:0000313" key="4">
    <source>
        <dbReference type="Proteomes" id="UP000188318"/>
    </source>
</evidence>
<protein>
    <recommendedName>
        <fullName evidence="5">Major facilitator superfamily (MFS) profile domain-containing protein</fullName>
    </recommendedName>
</protein>
<dbReference type="GO" id="GO:0022857">
    <property type="term" value="F:transmembrane transporter activity"/>
    <property type="evidence" value="ECO:0007669"/>
    <property type="project" value="TreeGrafter"/>
</dbReference>
<gene>
    <name evidence="3" type="ORF">ASPCADRAFT_134452</name>
</gene>
<dbReference type="VEuPathDB" id="FungiDB:ASPCADRAFT_134452"/>
<dbReference type="OrthoDB" id="4505108at2759"/>